<sequence length="622" mass="71876">MNLKVIIGVVAAVAAVTIIVGVTLGVVLNQPLWGFREEFMERCEEFTEGNKTGCEQILGVFEQAYVGKPSCDVPLSAYDPLMTTVPFTHSCNKTMFWSETKDLVHEYTSRNKDCFTLENTLLGYCLDDLTWCGKEGSDETFTSGCPGWEDCVNSPVRSFWNRASAGFADHACGVASVMLNGSLEKPFDPTSVFAEFELNRLRAPKVTRLNVILVAGERSDCNSPNLKTDLRNALDSRVQYICKEVQNDLLLCHTYRKQALPRDFMIVFNSESENTEDDRKCDTQPKSRRELRMLWSRVDTLTPRDHHKTSSVHENTIDMPPVERSQAGEAVTTDRKQTYRLYPSLPDKDRYDAFVSDESFGEKPHAAAVHHPGSLFGESEAPAANSDVRMKAQILILEEQRQELLSINERWAKEYRTMKQYYKEKVQDLRALLQHPNFEEDMWEEREKNIRLYNKGKDAESTWTKDVDASSELLRAVKEAKELREQNSTLTRRGQHQREEIGRLNKALEEALQTTQPLEVSSETLQDIWKHQAEVYKEDFLKERKDREKLKEKYLELEKKFRKVYNELRVLKPQVTRTRPPQPVLECTCTIRAKCPNWEVRPVHQNDVQLQRRYTLDNKLVK</sequence>
<keyword evidence="2" id="KW-1185">Reference proteome</keyword>
<gene>
    <name evidence="1" type="ORF">E3U43_014614</name>
</gene>
<proteinExistence type="predicted"/>
<protein>
    <submittedName>
        <fullName evidence="1">Uncharacterized protein</fullName>
    </submittedName>
</protein>
<reference evidence="1" key="1">
    <citation type="submission" date="2018-11" db="EMBL/GenBank/DDBJ databases">
        <title>The sequence and de novo assembly of Larimichthys crocea genome using PacBio and Hi-C technologies.</title>
        <authorList>
            <person name="Xu P."/>
            <person name="Chen B."/>
            <person name="Zhou Z."/>
            <person name="Ke Q."/>
            <person name="Wu Y."/>
            <person name="Bai H."/>
            <person name="Pu F."/>
        </authorList>
    </citation>
    <scope>NUCLEOTIDE SEQUENCE</scope>
    <source>
        <tissue evidence="1">Muscle</tissue>
    </source>
</reference>
<dbReference type="Proteomes" id="UP000793456">
    <property type="component" value="Chromosome XVI"/>
</dbReference>
<evidence type="ECO:0000313" key="2">
    <source>
        <dbReference type="Proteomes" id="UP000793456"/>
    </source>
</evidence>
<organism evidence="1 2">
    <name type="scientific">Larimichthys crocea</name>
    <name type="common">Large yellow croaker</name>
    <name type="synonym">Pseudosciaena crocea</name>
    <dbReference type="NCBI Taxonomy" id="215358"/>
    <lineage>
        <taxon>Eukaryota</taxon>
        <taxon>Metazoa</taxon>
        <taxon>Chordata</taxon>
        <taxon>Craniata</taxon>
        <taxon>Vertebrata</taxon>
        <taxon>Euteleostomi</taxon>
        <taxon>Actinopterygii</taxon>
        <taxon>Neopterygii</taxon>
        <taxon>Teleostei</taxon>
        <taxon>Neoteleostei</taxon>
        <taxon>Acanthomorphata</taxon>
        <taxon>Eupercaria</taxon>
        <taxon>Sciaenidae</taxon>
        <taxon>Larimichthys</taxon>
    </lineage>
</organism>
<evidence type="ECO:0000313" key="1">
    <source>
        <dbReference type="EMBL" id="TMS09067.1"/>
    </source>
</evidence>
<name>A0ACD3QP52_LARCR</name>
<accession>A0ACD3QP52</accession>
<comment type="caution">
    <text evidence="1">The sequence shown here is derived from an EMBL/GenBank/DDBJ whole genome shotgun (WGS) entry which is preliminary data.</text>
</comment>
<dbReference type="EMBL" id="CM011689">
    <property type="protein sequence ID" value="TMS09067.1"/>
    <property type="molecule type" value="Genomic_DNA"/>
</dbReference>